<dbReference type="AlphaFoldDB" id="A0AAD9ZIL4"/>
<keyword evidence="2" id="KW-0677">Repeat</keyword>
<dbReference type="InterPro" id="IPR020472">
    <property type="entry name" value="WD40_PAC1"/>
</dbReference>
<dbReference type="PANTHER" id="PTHR19848">
    <property type="entry name" value="WD40 REPEAT PROTEIN"/>
    <property type="match status" value="1"/>
</dbReference>
<dbReference type="EMBL" id="JASNWA010000003">
    <property type="protein sequence ID" value="KAK3177982.1"/>
    <property type="molecule type" value="Genomic_DNA"/>
</dbReference>
<dbReference type="Pfam" id="PF22939">
    <property type="entry name" value="WHD_GPIID"/>
    <property type="match status" value="1"/>
</dbReference>
<accession>A0AAD9ZIL4</accession>
<evidence type="ECO:0000313" key="6">
    <source>
        <dbReference type="Proteomes" id="UP001276659"/>
    </source>
</evidence>
<dbReference type="InterPro" id="IPR015943">
    <property type="entry name" value="WD40/YVTN_repeat-like_dom_sf"/>
</dbReference>
<feature type="repeat" description="WD" evidence="3">
    <location>
        <begin position="650"/>
        <end position="691"/>
    </location>
</feature>
<dbReference type="Proteomes" id="UP001276659">
    <property type="component" value="Unassembled WGS sequence"/>
</dbReference>
<dbReference type="Pfam" id="PF24883">
    <property type="entry name" value="NPHP3_N"/>
    <property type="match status" value="1"/>
</dbReference>
<reference evidence="5" key="1">
    <citation type="submission" date="2022-11" db="EMBL/GenBank/DDBJ databases">
        <title>Chromosomal genome sequence assembly and mating type (MAT) locus characterization of the leprose asexual lichenized fungus Lepraria neglecta (Nyl.) Erichsen.</title>
        <authorList>
            <person name="Allen J.L."/>
            <person name="Pfeffer B."/>
        </authorList>
    </citation>
    <scope>NUCLEOTIDE SEQUENCE</scope>
    <source>
        <strain evidence="5">Allen 5258</strain>
    </source>
</reference>
<dbReference type="InterPro" id="IPR036322">
    <property type="entry name" value="WD40_repeat_dom_sf"/>
</dbReference>
<dbReference type="SUPFAM" id="SSF50978">
    <property type="entry name" value="WD40 repeat-like"/>
    <property type="match status" value="1"/>
</dbReference>
<feature type="domain" description="NACHT" evidence="4">
    <location>
        <begin position="16"/>
        <end position="161"/>
    </location>
</feature>
<dbReference type="CDD" id="cd00200">
    <property type="entry name" value="WD40"/>
    <property type="match status" value="1"/>
</dbReference>
<protein>
    <recommendedName>
        <fullName evidence="4">NACHT domain-containing protein</fullName>
    </recommendedName>
</protein>
<proteinExistence type="predicted"/>
<dbReference type="InterPro" id="IPR054471">
    <property type="entry name" value="GPIID_WHD"/>
</dbReference>
<organism evidence="5 6">
    <name type="scientific">Lepraria neglecta</name>
    <dbReference type="NCBI Taxonomy" id="209136"/>
    <lineage>
        <taxon>Eukaryota</taxon>
        <taxon>Fungi</taxon>
        <taxon>Dikarya</taxon>
        <taxon>Ascomycota</taxon>
        <taxon>Pezizomycotina</taxon>
        <taxon>Lecanoromycetes</taxon>
        <taxon>OSLEUM clade</taxon>
        <taxon>Lecanoromycetidae</taxon>
        <taxon>Lecanorales</taxon>
        <taxon>Lecanorineae</taxon>
        <taxon>Stereocaulaceae</taxon>
        <taxon>Lepraria</taxon>
    </lineage>
</organism>
<gene>
    <name evidence="5" type="ORF">OEA41_000114</name>
</gene>
<feature type="repeat" description="WD" evidence="3">
    <location>
        <begin position="692"/>
        <end position="733"/>
    </location>
</feature>
<feature type="repeat" description="WD" evidence="3">
    <location>
        <begin position="734"/>
        <end position="775"/>
    </location>
</feature>
<dbReference type="Gene3D" id="2.130.10.10">
    <property type="entry name" value="YVTN repeat-like/Quinoprotein amine dehydrogenase"/>
    <property type="match status" value="3"/>
</dbReference>
<evidence type="ECO:0000313" key="5">
    <source>
        <dbReference type="EMBL" id="KAK3177982.1"/>
    </source>
</evidence>
<feature type="repeat" description="WD" evidence="3">
    <location>
        <begin position="566"/>
        <end position="607"/>
    </location>
</feature>
<dbReference type="Pfam" id="PF00400">
    <property type="entry name" value="WD40"/>
    <property type="match status" value="5"/>
</dbReference>
<dbReference type="PANTHER" id="PTHR19848:SF8">
    <property type="entry name" value="F-BOX AND WD REPEAT DOMAIN CONTAINING 7"/>
    <property type="match status" value="1"/>
</dbReference>
<comment type="caution">
    <text evidence="5">The sequence shown here is derived from an EMBL/GenBank/DDBJ whole genome shotgun (WGS) entry which is preliminary data.</text>
</comment>
<keyword evidence="1 3" id="KW-0853">WD repeat</keyword>
<dbReference type="PROSITE" id="PS50082">
    <property type="entry name" value="WD_REPEATS_2"/>
    <property type="match status" value="5"/>
</dbReference>
<evidence type="ECO:0000256" key="1">
    <source>
        <dbReference type="ARBA" id="ARBA00022574"/>
    </source>
</evidence>
<dbReference type="InterPro" id="IPR056884">
    <property type="entry name" value="NPHP3-like_N"/>
</dbReference>
<evidence type="ECO:0000256" key="2">
    <source>
        <dbReference type="ARBA" id="ARBA00022737"/>
    </source>
</evidence>
<evidence type="ECO:0000256" key="3">
    <source>
        <dbReference type="PROSITE-ProRule" id="PRU00221"/>
    </source>
</evidence>
<dbReference type="PROSITE" id="PS50294">
    <property type="entry name" value="WD_REPEATS_REGION"/>
    <property type="match status" value="5"/>
</dbReference>
<dbReference type="SMART" id="SM00320">
    <property type="entry name" value="WD40"/>
    <property type="match status" value="5"/>
</dbReference>
<feature type="repeat" description="WD" evidence="3">
    <location>
        <begin position="608"/>
        <end position="649"/>
    </location>
</feature>
<evidence type="ECO:0000259" key="4">
    <source>
        <dbReference type="PROSITE" id="PS50837"/>
    </source>
</evidence>
<dbReference type="InterPro" id="IPR001680">
    <property type="entry name" value="WD40_rpt"/>
</dbReference>
<keyword evidence="6" id="KW-1185">Reference proteome</keyword>
<dbReference type="PROSITE" id="PS50837">
    <property type="entry name" value="NACHT"/>
    <property type="match status" value="1"/>
</dbReference>
<name>A0AAD9ZIL4_9LECA</name>
<dbReference type="InterPro" id="IPR007111">
    <property type="entry name" value="NACHT_NTPase"/>
</dbReference>
<sequence>MAGHVNIYGNVAEPNSTQINNGDAGKGKTMLLCGIIEELRKPKDRTHLLSFFFCQATDSRINNATAVLRGLIYLLVQEQPSLISHVREKYDHAGRDLFEDVNAWVALSEIFTNILQDPGLADTYMIIDALDECEISQSQLLDLIVQQASALSRVKWIISSRNWAEIEKRMGKMGGRTRLCLELNAESVSMAVSNFIGYRVARLAQQKGYNDKTKAEVEQYLTCSANGTFLWVALVCQNLEEYEEWEGFEALEILPPGLDDLYGQMMQKIQSSKRGNLLKQILALVTAVRRPITLEEATSLDKTIKDIFNRSSLPEKIIWLCSPFLVLRGRTIYFVHQSAKDFLLKTLNNVTSSDRLADLHRSIFSKSLEIMSRTLHRDVYRLGAPVLSIDQVQQPPTDPLVAVGYSCVYWVEHLMEWFQSDSAKEGAILNKDGPLAIFFRQKFLYWLEALSLLGGMSEGVRSIVRLERVTKVRGHLLTPFALSQNKLTLVQEKVIPYLFDVLRDARRFLQSHKWVIENYPLQVYASALVFSPTRSLIRERFEQEKPRWIKFMPTIELQWSACLQTLEGHSDSVNSVVYSHDGKHLASASHDKTVKIWDASDGTCLQTLKGHSYSVSSVVFSYDSKHLASALCDGTVKIWDTINGTCLQTLEGHNEWDRSVVFSHDGKHLASASGDGTVKIWDTINGTCLQTLEGHNEWVNSTVYSHDGKHLASASSDNTVKIWDATDGTCLQTLEGHSDWVNSAVYSHDDKHLASASGDMTVKIWDASDGTCLQTLDVGKPLQNISFTKSGSFLHTEIGALRLETQSAPMLTQSIADCKEAHQHGFGLSIDQKWITRDSENLLWLPPDYRPSTSSVTASAVAIGCRHGRVFTFSLSDG</sequence>
<dbReference type="PRINTS" id="PR00320">
    <property type="entry name" value="GPROTEINBRPT"/>
</dbReference>